<reference evidence="1" key="1">
    <citation type="submission" date="2019-05" db="EMBL/GenBank/DDBJ databases">
        <title>Annotation for the trematode Fasciolopsis buski.</title>
        <authorList>
            <person name="Choi Y.-J."/>
        </authorList>
    </citation>
    <scope>NUCLEOTIDE SEQUENCE</scope>
    <source>
        <strain evidence="1">HT</strain>
        <tissue evidence="1">Whole worm</tissue>
    </source>
</reference>
<dbReference type="GO" id="GO:0003924">
    <property type="term" value="F:GTPase activity"/>
    <property type="evidence" value="ECO:0007669"/>
    <property type="project" value="InterPro"/>
</dbReference>
<dbReference type="GO" id="GO:0005525">
    <property type="term" value="F:GTP binding"/>
    <property type="evidence" value="ECO:0007669"/>
    <property type="project" value="InterPro"/>
</dbReference>
<sequence>MWFSRVQDCLALERGQRQPTFVLVANKMDLQYQTTLERQTVEKFSQRNGLPTHFVSAKTGEGVQRCFLGIACAVLGVHVRVRDHERTQPVLQASLVTNQFTIRASKPRDNKQNVPCEHTGSVCQLL</sequence>
<dbReference type="Proteomes" id="UP000728185">
    <property type="component" value="Unassembled WGS sequence"/>
</dbReference>
<organism evidence="1 2">
    <name type="scientific">Fasciolopsis buskii</name>
    <dbReference type="NCBI Taxonomy" id="27845"/>
    <lineage>
        <taxon>Eukaryota</taxon>
        <taxon>Metazoa</taxon>
        <taxon>Spiralia</taxon>
        <taxon>Lophotrochozoa</taxon>
        <taxon>Platyhelminthes</taxon>
        <taxon>Trematoda</taxon>
        <taxon>Digenea</taxon>
        <taxon>Plagiorchiida</taxon>
        <taxon>Echinostomata</taxon>
        <taxon>Echinostomatoidea</taxon>
        <taxon>Fasciolidae</taxon>
        <taxon>Fasciolopsis</taxon>
    </lineage>
</organism>
<gene>
    <name evidence="1" type="ORF">FBUS_00453</name>
</gene>
<keyword evidence="2" id="KW-1185">Reference proteome</keyword>
<dbReference type="OrthoDB" id="6585768at2759"/>
<dbReference type="EMBL" id="LUCM01010169">
    <property type="protein sequence ID" value="KAA0185857.1"/>
    <property type="molecule type" value="Genomic_DNA"/>
</dbReference>
<dbReference type="InterPro" id="IPR001806">
    <property type="entry name" value="Small_GTPase"/>
</dbReference>
<dbReference type="Pfam" id="PF00071">
    <property type="entry name" value="Ras"/>
    <property type="match status" value="1"/>
</dbReference>
<dbReference type="SUPFAM" id="SSF52540">
    <property type="entry name" value="P-loop containing nucleoside triphosphate hydrolases"/>
    <property type="match status" value="1"/>
</dbReference>
<accession>A0A8E0VFQ3</accession>
<evidence type="ECO:0000313" key="1">
    <source>
        <dbReference type="EMBL" id="KAA0185857.1"/>
    </source>
</evidence>
<name>A0A8E0VFQ3_9TREM</name>
<proteinExistence type="predicted"/>
<evidence type="ECO:0000313" key="2">
    <source>
        <dbReference type="Proteomes" id="UP000728185"/>
    </source>
</evidence>
<dbReference type="InterPro" id="IPR027417">
    <property type="entry name" value="P-loop_NTPase"/>
</dbReference>
<comment type="caution">
    <text evidence="1">The sequence shown here is derived from an EMBL/GenBank/DDBJ whole genome shotgun (WGS) entry which is preliminary data.</text>
</comment>
<dbReference type="AlphaFoldDB" id="A0A8E0VFQ3"/>
<protein>
    <submittedName>
        <fullName evidence="1">Uncharacterized protein</fullName>
    </submittedName>
</protein>
<dbReference type="Gene3D" id="3.40.50.300">
    <property type="entry name" value="P-loop containing nucleotide triphosphate hydrolases"/>
    <property type="match status" value="1"/>
</dbReference>